<keyword evidence="1" id="KW-0812">Transmembrane</keyword>
<keyword evidence="1" id="KW-1133">Transmembrane helix</keyword>
<dbReference type="Proteomes" id="UP000248090">
    <property type="component" value="Unassembled WGS sequence"/>
</dbReference>
<evidence type="ECO:0000259" key="2">
    <source>
        <dbReference type="PROSITE" id="PS50125"/>
    </source>
</evidence>
<keyword evidence="4" id="KW-1185">Reference proteome</keyword>
<evidence type="ECO:0000313" key="3">
    <source>
        <dbReference type="EMBL" id="PXF29195.1"/>
    </source>
</evidence>
<feature type="domain" description="Guanylate cyclase" evidence="2">
    <location>
        <begin position="421"/>
        <end position="548"/>
    </location>
</feature>
<reference evidence="3 4" key="1">
    <citation type="submission" date="2015-03" db="EMBL/GenBank/DDBJ databases">
        <authorList>
            <person name="Krishnan R."/>
            <person name="Midha S."/>
            <person name="Patil P.B."/>
            <person name="Rameshkumar N."/>
        </authorList>
    </citation>
    <scope>NUCLEOTIDE SEQUENCE [LARGE SCALE GENOMIC DNA]</scope>
    <source>
        <strain evidence="3 4">L1E11</strain>
    </source>
</reference>
<proteinExistence type="predicted"/>
<keyword evidence="1" id="KW-0472">Membrane</keyword>
<dbReference type="SUPFAM" id="SSF55073">
    <property type="entry name" value="Nucleotide cyclase"/>
    <property type="match status" value="1"/>
</dbReference>
<organism evidence="3 4">
    <name type="scientific">Pokkaliibacter plantistimulans</name>
    <dbReference type="NCBI Taxonomy" id="1635171"/>
    <lineage>
        <taxon>Bacteria</taxon>
        <taxon>Pseudomonadati</taxon>
        <taxon>Pseudomonadota</taxon>
        <taxon>Gammaproteobacteria</taxon>
        <taxon>Oceanospirillales</taxon>
        <taxon>Balneatrichaceae</taxon>
        <taxon>Pokkaliibacter</taxon>
    </lineage>
</organism>
<gene>
    <name evidence="3" type="ORF">WH50_22210</name>
</gene>
<protein>
    <recommendedName>
        <fullName evidence="2">Guanylate cyclase domain-containing protein</fullName>
    </recommendedName>
</protein>
<feature type="transmembrane region" description="Helical" evidence="1">
    <location>
        <begin position="12"/>
        <end position="35"/>
    </location>
</feature>
<accession>A0ABX5LUB6</accession>
<dbReference type="Gene3D" id="3.30.70.1230">
    <property type="entry name" value="Nucleotide cyclase"/>
    <property type="match status" value="1"/>
</dbReference>
<dbReference type="InterPro" id="IPR001054">
    <property type="entry name" value="A/G_cyclase"/>
</dbReference>
<dbReference type="PANTHER" id="PTHR43081">
    <property type="entry name" value="ADENYLATE CYCLASE, TERMINAL-DIFFERENTIATION SPECIFIC-RELATED"/>
    <property type="match status" value="1"/>
</dbReference>
<dbReference type="Gene3D" id="3.30.450.20">
    <property type="entry name" value="PAS domain"/>
    <property type="match status" value="1"/>
</dbReference>
<dbReference type="RefSeq" id="WP_110189439.1">
    <property type="nucleotide sequence ID" value="NZ_CP177354.1"/>
</dbReference>
<dbReference type="CDD" id="cd07302">
    <property type="entry name" value="CHD"/>
    <property type="match status" value="1"/>
</dbReference>
<name>A0ABX5LUB6_9GAMM</name>
<dbReference type="Pfam" id="PF00211">
    <property type="entry name" value="Guanylate_cyc"/>
    <property type="match status" value="1"/>
</dbReference>
<dbReference type="EMBL" id="LAPT01000122">
    <property type="protein sequence ID" value="PXF29195.1"/>
    <property type="molecule type" value="Genomic_DNA"/>
</dbReference>
<dbReference type="InterPro" id="IPR050697">
    <property type="entry name" value="Adenylyl/Guanylyl_Cyclase_3/4"/>
</dbReference>
<evidence type="ECO:0000256" key="1">
    <source>
        <dbReference type="SAM" id="Phobius"/>
    </source>
</evidence>
<sequence>MSRLRTRCISITTLLISSFSLVVVLGIGSVLYLGLTNASHNSREMLGELTQMTMTTVVNQVYGHLSPVNTQLTYLTDIIQDGKVDATNDTEIGTLINGAMATTPQVVGMVLIRPDKSLISAQREDNLVVSEDWRHSGWVTQWLNRAPMMYGVTWMEPRLSQRLGRTVIPVAVPLHDGRRYLGTLLAAVDIREISLFLAALSEQINRTIFILDDQHRVLAHPALFDIGGYRSTIDHPLPTIDQLKDPLLGGIYQADEGKRGWMQVPGLHSHYLQRDGQGVLYVYQDISGYGPGAWTLGMYVTESQLPPVISRLQRYAAFGAGSMLLALMITGLVGRRIGGKIRQVARRMDGIHGARLEKAQYLPSSYIREVNQVARAYNVMLDDMRQHQLAQRLLGQYVPEAIAMQLVKEGGEISPRQCTATILFCDLEGFTGLTQRMPATRLVSVLNAYFSLLVEIIEQEGGIITQFQGDAILATFNVPNEQPDHAQRALRAARSILTALSHMRFEGEALQCRIGINTGDVVAGSVGAPDRRNYTVHGDAVNMAARLEHLNKEYGSRLLVAESTYKLAPDLNWESVGRVQLRGHQGQVEVFRPVDLIPETTKGVQDSLRLH</sequence>
<dbReference type="PROSITE" id="PS50125">
    <property type="entry name" value="GUANYLATE_CYCLASE_2"/>
    <property type="match status" value="1"/>
</dbReference>
<dbReference type="InterPro" id="IPR029787">
    <property type="entry name" value="Nucleotide_cyclase"/>
</dbReference>
<dbReference type="PANTHER" id="PTHR43081:SF1">
    <property type="entry name" value="ADENYLATE CYCLASE, TERMINAL-DIFFERENTIATION SPECIFIC"/>
    <property type="match status" value="1"/>
</dbReference>
<evidence type="ECO:0000313" key="4">
    <source>
        <dbReference type="Proteomes" id="UP000248090"/>
    </source>
</evidence>
<dbReference type="SMART" id="SM00044">
    <property type="entry name" value="CYCc"/>
    <property type="match status" value="1"/>
</dbReference>
<dbReference type="CDD" id="cd18773">
    <property type="entry name" value="PDC1_HK_sensor"/>
    <property type="match status" value="1"/>
</dbReference>
<comment type="caution">
    <text evidence="3">The sequence shown here is derived from an EMBL/GenBank/DDBJ whole genome shotgun (WGS) entry which is preliminary data.</text>
</comment>